<evidence type="ECO:0000256" key="10">
    <source>
        <dbReference type="ARBA" id="ARBA00050776"/>
    </source>
</evidence>
<dbReference type="RefSeq" id="WP_055772957.1">
    <property type="nucleotide sequence ID" value="NZ_JADMKS010000002.1"/>
</dbReference>
<evidence type="ECO:0000256" key="1">
    <source>
        <dbReference type="ARBA" id="ARBA00001933"/>
    </source>
</evidence>
<evidence type="ECO:0000256" key="2">
    <source>
        <dbReference type="ARBA" id="ARBA00006490"/>
    </source>
</evidence>
<dbReference type="FunFam" id="3.40.640.10:FF:000003">
    <property type="entry name" value="Cysteine desulfurase IscS"/>
    <property type="match status" value="1"/>
</dbReference>
<proteinExistence type="inferred from homology"/>
<reference evidence="13" key="2">
    <citation type="submission" date="2022-09" db="EMBL/GenBank/DDBJ databases">
        <title>Rouxiella aceris sp. nov., isolated from tree sap and emended description of the genus Rhouxiella.</title>
        <authorList>
            <person name="Kim I.S."/>
        </authorList>
    </citation>
    <scope>NUCLEOTIDE SEQUENCE</scope>
    <source>
        <strain evidence="13">SAP-2</strain>
    </source>
</reference>
<evidence type="ECO:0000313" key="14">
    <source>
        <dbReference type="Proteomes" id="UP000705283"/>
    </source>
</evidence>
<keyword evidence="6" id="KW-0479">Metal-binding</keyword>
<dbReference type="PANTHER" id="PTHR11601:SF34">
    <property type="entry name" value="CYSTEINE DESULFURASE"/>
    <property type="match status" value="1"/>
</dbReference>
<comment type="catalytic activity">
    <reaction evidence="10">
        <text>(sulfur carrier)-H + L-cysteine = (sulfur carrier)-SH + L-alanine</text>
        <dbReference type="Rhea" id="RHEA:43892"/>
        <dbReference type="Rhea" id="RHEA-COMP:14737"/>
        <dbReference type="Rhea" id="RHEA-COMP:14739"/>
        <dbReference type="ChEBI" id="CHEBI:29917"/>
        <dbReference type="ChEBI" id="CHEBI:35235"/>
        <dbReference type="ChEBI" id="CHEBI:57972"/>
        <dbReference type="ChEBI" id="CHEBI:64428"/>
        <dbReference type="EC" id="2.8.1.7"/>
    </reaction>
</comment>
<comment type="cofactor">
    <cofactor evidence="1 11">
        <name>pyridoxal 5'-phosphate</name>
        <dbReference type="ChEBI" id="CHEBI:597326"/>
    </cofactor>
</comment>
<protein>
    <recommendedName>
        <fullName evidence="3">cysteine desulfurase</fullName>
        <ecNumber evidence="3">2.8.1.7</ecNumber>
    </recommendedName>
</protein>
<reference evidence="13" key="1">
    <citation type="submission" date="2020-11" db="EMBL/GenBank/DDBJ databases">
        <authorList>
            <person name="Lee S.D."/>
        </authorList>
    </citation>
    <scope>NUCLEOTIDE SEQUENCE</scope>
    <source>
        <strain evidence="13">SAP-2</strain>
    </source>
</reference>
<dbReference type="SUPFAM" id="SSF53383">
    <property type="entry name" value="PLP-dependent transferases"/>
    <property type="match status" value="1"/>
</dbReference>
<keyword evidence="7" id="KW-0663">Pyridoxal phosphate</keyword>
<evidence type="ECO:0000256" key="7">
    <source>
        <dbReference type="ARBA" id="ARBA00022898"/>
    </source>
</evidence>
<dbReference type="PIRSF" id="PIRSF005572">
    <property type="entry name" value="NifS"/>
    <property type="match status" value="1"/>
</dbReference>
<evidence type="ECO:0000256" key="11">
    <source>
        <dbReference type="RuleBase" id="RU004504"/>
    </source>
</evidence>
<dbReference type="InterPro" id="IPR015421">
    <property type="entry name" value="PyrdxlP-dep_Trfase_major"/>
</dbReference>
<sequence>MIIDNKPIYFDNIATTRLDPKVLESMMPYLTLNYGNASSKSHVFGWEALSAVEYARNRISKSINAHSLHQIVFTSGATESINLAIRGLKNKSRGGHIITSTIEHKAVLDSCSRLESEGIEVTYLPPRHDGIVLPASVAQALREDTFLVSIMAANNEIGTIQKIEEIGKICLDKGIVFHTDATQVLGKVEFDVQRMNIDLASFSAHKIYGPKGVGALYINNSTKKFELTPLMVGGGHEEGLRSGTLNVPGIVGFGYAAELAILKLSEESNRLRMLKKIFLENINIDSNQFRINGHQSECLPGLLNISFLGVDAESLLLEIPEVALSSGSACTSRSDKPSHVLKEIGVNDVNSQSSVRIGFGRFNHEDEVSYLCLRMNEAVKKLRSMVPHSISN</sequence>
<dbReference type="InterPro" id="IPR020578">
    <property type="entry name" value="Aminotrans_V_PyrdxlP_BS"/>
</dbReference>
<evidence type="ECO:0000256" key="6">
    <source>
        <dbReference type="ARBA" id="ARBA00022723"/>
    </source>
</evidence>
<dbReference type="InterPro" id="IPR016454">
    <property type="entry name" value="Cysteine_dSase"/>
</dbReference>
<evidence type="ECO:0000313" key="13">
    <source>
        <dbReference type="EMBL" id="MBF6635889.1"/>
    </source>
</evidence>
<dbReference type="GO" id="GO:0046872">
    <property type="term" value="F:metal ion binding"/>
    <property type="evidence" value="ECO:0007669"/>
    <property type="project" value="UniProtKB-KW"/>
</dbReference>
<dbReference type="Proteomes" id="UP000705283">
    <property type="component" value="Unassembled WGS sequence"/>
</dbReference>
<dbReference type="Gene3D" id="3.90.1150.10">
    <property type="entry name" value="Aspartate Aminotransferase, domain 1"/>
    <property type="match status" value="1"/>
</dbReference>
<organism evidence="13 14">
    <name type="scientific">Rouxiella silvae</name>
    <dbReference type="NCBI Taxonomy" id="1646373"/>
    <lineage>
        <taxon>Bacteria</taxon>
        <taxon>Pseudomonadati</taxon>
        <taxon>Pseudomonadota</taxon>
        <taxon>Gammaproteobacteria</taxon>
        <taxon>Enterobacterales</taxon>
        <taxon>Yersiniaceae</taxon>
        <taxon>Rouxiella</taxon>
    </lineage>
</organism>
<dbReference type="PROSITE" id="PS00595">
    <property type="entry name" value="AA_TRANSFER_CLASS_5"/>
    <property type="match status" value="1"/>
</dbReference>
<accession>A0AA40WZU5</accession>
<evidence type="ECO:0000256" key="5">
    <source>
        <dbReference type="ARBA" id="ARBA00022714"/>
    </source>
</evidence>
<dbReference type="GO" id="GO:0031071">
    <property type="term" value="F:cysteine desulfurase activity"/>
    <property type="evidence" value="ECO:0007669"/>
    <property type="project" value="UniProtKB-EC"/>
</dbReference>
<evidence type="ECO:0000259" key="12">
    <source>
        <dbReference type="Pfam" id="PF00266"/>
    </source>
</evidence>
<dbReference type="Pfam" id="PF00266">
    <property type="entry name" value="Aminotran_5"/>
    <property type="match status" value="1"/>
</dbReference>
<gene>
    <name evidence="13" type="ORF">ITX54_04330</name>
</gene>
<dbReference type="EC" id="2.8.1.7" evidence="3"/>
<comment type="similarity">
    <text evidence="2">Belongs to the class-V pyridoxal-phosphate-dependent aminotransferase family. NifS/IscS subfamily.</text>
</comment>
<dbReference type="PANTHER" id="PTHR11601">
    <property type="entry name" value="CYSTEINE DESULFURYLASE FAMILY MEMBER"/>
    <property type="match status" value="1"/>
</dbReference>
<keyword evidence="8" id="KW-0408">Iron</keyword>
<keyword evidence="4" id="KW-0808">Transferase</keyword>
<evidence type="ECO:0000256" key="9">
    <source>
        <dbReference type="ARBA" id="ARBA00023014"/>
    </source>
</evidence>
<dbReference type="EMBL" id="JADMKS010000002">
    <property type="protein sequence ID" value="MBF6635889.1"/>
    <property type="molecule type" value="Genomic_DNA"/>
</dbReference>
<evidence type="ECO:0000256" key="3">
    <source>
        <dbReference type="ARBA" id="ARBA00012239"/>
    </source>
</evidence>
<dbReference type="Gene3D" id="3.40.640.10">
    <property type="entry name" value="Type I PLP-dependent aspartate aminotransferase-like (Major domain)"/>
    <property type="match status" value="1"/>
</dbReference>
<dbReference type="InterPro" id="IPR000192">
    <property type="entry name" value="Aminotrans_V_dom"/>
</dbReference>
<keyword evidence="5" id="KW-0001">2Fe-2S</keyword>
<dbReference type="AlphaFoldDB" id="A0AA40WZU5"/>
<feature type="domain" description="Aminotransferase class V" evidence="12">
    <location>
        <begin position="8"/>
        <end position="371"/>
    </location>
</feature>
<evidence type="ECO:0000256" key="4">
    <source>
        <dbReference type="ARBA" id="ARBA00022679"/>
    </source>
</evidence>
<name>A0AA40WZU5_9GAMM</name>
<dbReference type="GO" id="GO:0051537">
    <property type="term" value="F:2 iron, 2 sulfur cluster binding"/>
    <property type="evidence" value="ECO:0007669"/>
    <property type="project" value="UniProtKB-KW"/>
</dbReference>
<evidence type="ECO:0000256" key="8">
    <source>
        <dbReference type="ARBA" id="ARBA00023004"/>
    </source>
</evidence>
<dbReference type="InterPro" id="IPR015422">
    <property type="entry name" value="PyrdxlP-dep_Trfase_small"/>
</dbReference>
<dbReference type="InterPro" id="IPR015424">
    <property type="entry name" value="PyrdxlP-dep_Trfase"/>
</dbReference>
<keyword evidence="9" id="KW-0411">Iron-sulfur</keyword>
<comment type="caution">
    <text evidence="13">The sequence shown here is derived from an EMBL/GenBank/DDBJ whole genome shotgun (WGS) entry which is preliminary data.</text>
</comment>